<accession>A0A8S1GP84</accession>
<dbReference type="InterPro" id="IPR026794">
    <property type="entry name" value="ADISSP"/>
</dbReference>
<sequence length="142" mass="16029">MSHVAFNVENPREGKIRVETINKNRCKVHLGMLLADNSYSVEVQVPLSHEYEPKSETLETDFASISEIRLKEDGSDSSFLSFKIRTKEIDGNYEAVVHLNGSSEAANVVLLIDCVIIENRYGHPFIREGVTDLSHRNAKKIK</sequence>
<protein>
    <submittedName>
        <fullName evidence="1">Uncharacterized protein</fullName>
    </submittedName>
</protein>
<dbReference type="AlphaFoldDB" id="A0A8S1GP84"/>
<name>A0A8S1GP84_9PELO</name>
<organism evidence="1 2">
    <name type="scientific">Caenorhabditis auriculariae</name>
    <dbReference type="NCBI Taxonomy" id="2777116"/>
    <lineage>
        <taxon>Eukaryota</taxon>
        <taxon>Metazoa</taxon>
        <taxon>Ecdysozoa</taxon>
        <taxon>Nematoda</taxon>
        <taxon>Chromadorea</taxon>
        <taxon>Rhabditida</taxon>
        <taxon>Rhabditina</taxon>
        <taxon>Rhabditomorpha</taxon>
        <taxon>Rhabditoidea</taxon>
        <taxon>Rhabditidae</taxon>
        <taxon>Peloderinae</taxon>
        <taxon>Caenorhabditis</taxon>
    </lineage>
</organism>
<gene>
    <name evidence="1" type="ORF">CAUJ_LOCUS1396</name>
</gene>
<dbReference type="Proteomes" id="UP000835052">
    <property type="component" value="Unassembled WGS sequence"/>
</dbReference>
<evidence type="ECO:0000313" key="2">
    <source>
        <dbReference type="Proteomes" id="UP000835052"/>
    </source>
</evidence>
<proteinExistence type="predicted"/>
<reference evidence="1" key="1">
    <citation type="submission" date="2020-10" db="EMBL/GenBank/DDBJ databases">
        <authorList>
            <person name="Kikuchi T."/>
        </authorList>
    </citation>
    <scope>NUCLEOTIDE SEQUENCE</scope>
    <source>
        <strain evidence="1">NKZ352</strain>
    </source>
</reference>
<dbReference type="Pfam" id="PF15006">
    <property type="entry name" value="DUF4517"/>
    <property type="match status" value="1"/>
</dbReference>
<evidence type="ECO:0000313" key="1">
    <source>
        <dbReference type="EMBL" id="CAD6185477.1"/>
    </source>
</evidence>
<comment type="caution">
    <text evidence="1">The sequence shown here is derived from an EMBL/GenBank/DDBJ whole genome shotgun (WGS) entry which is preliminary data.</text>
</comment>
<keyword evidence="2" id="KW-1185">Reference proteome</keyword>
<dbReference type="EMBL" id="CAJGYM010000002">
    <property type="protein sequence ID" value="CAD6185477.1"/>
    <property type="molecule type" value="Genomic_DNA"/>
</dbReference>